<evidence type="ECO:0000256" key="2">
    <source>
        <dbReference type="ARBA" id="ARBA00022857"/>
    </source>
</evidence>
<evidence type="ECO:0000313" key="4">
    <source>
        <dbReference type="EMBL" id="KAK8070926.1"/>
    </source>
</evidence>
<dbReference type="PROSITE" id="PS00061">
    <property type="entry name" value="ADH_SHORT"/>
    <property type="match status" value="1"/>
</dbReference>
<dbReference type="GeneID" id="92048504"/>
<dbReference type="InterPro" id="IPR020904">
    <property type="entry name" value="Sc_DH/Rdtase_CS"/>
</dbReference>
<dbReference type="Gene3D" id="3.40.50.720">
    <property type="entry name" value="NAD(P)-binding Rossmann-like Domain"/>
    <property type="match status" value="1"/>
</dbReference>
<dbReference type="PANTHER" id="PTHR24321:SF12">
    <property type="entry name" value="SHORT-CHAIN DEHYDROGENASE_REDUCTASE FAMILY, PUTATIVE (AFU_ORTHOLOGUE AFUA_5G14340)-RELATED"/>
    <property type="match status" value="1"/>
</dbReference>
<dbReference type="SUPFAM" id="SSF51735">
    <property type="entry name" value="NAD(P)-binding Rossmann-fold domains"/>
    <property type="match status" value="1"/>
</dbReference>
<evidence type="ECO:0000313" key="5">
    <source>
        <dbReference type="Proteomes" id="UP001433268"/>
    </source>
</evidence>
<keyword evidence="5" id="KW-1185">Reference proteome</keyword>
<dbReference type="RefSeq" id="XP_066664734.1">
    <property type="nucleotide sequence ID" value="XM_066815444.1"/>
</dbReference>
<evidence type="ECO:0000256" key="1">
    <source>
        <dbReference type="ARBA" id="ARBA00006484"/>
    </source>
</evidence>
<dbReference type="Proteomes" id="UP001433268">
    <property type="component" value="Unassembled WGS sequence"/>
</dbReference>
<keyword evidence="2" id="KW-0521">NADP</keyword>
<dbReference type="Pfam" id="PF13561">
    <property type="entry name" value="adh_short_C2"/>
    <property type="match status" value="1"/>
</dbReference>
<keyword evidence="3" id="KW-0560">Oxidoreductase</keyword>
<protein>
    <submittedName>
        <fullName evidence="4">NAD(P)-binding protein</fullName>
    </submittedName>
</protein>
<proteinExistence type="inferred from homology"/>
<accession>A0ABR1VKU4</accession>
<evidence type="ECO:0000256" key="3">
    <source>
        <dbReference type="ARBA" id="ARBA00023002"/>
    </source>
</evidence>
<dbReference type="InterPro" id="IPR036291">
    <property type="entry name" value="NAD(P)-bd_dom_sf"/>
</dbReference>
<reference evidence="4 5" key="1">
    <citation type="submission" date="2023-01" db="EMBL/GenBank/DDBJ databases">
        <title>Analysis of 21 Apiospora genomes using comparative genomics revels a genus with tremendous synthesis potential of carbohydrate active enzymes and secondary metabolites.</title>
        <authorList>
            <person name="Sorensen T."/>
        </authorList>
    </citation>
    <scope>NUCLEOTIDE SEQUENCE [LARGE SCALE GENOMIC DNA]</scope>
    <source>
        <strain evidence="4 5">CBS 114990</strain>
    </source>
</reference>
<dbReference type="InterPro" id="IPR002347">
    <property type="entry name" value="SDR_fam"/>
</dbReference>
<sequence length="291" mass="30375">MDINGYAFVVGGGKRAFPLSGQCSFPIPPGLLTYVCQGSGIGRACALELAKEGAAGIVIADMNVEAAKQVADDCLSVATAQGFRAEAVSVDVTQKDSVDEATGFAVRAFGRIDYCVHCAGIGVEKQREFAEADIDEFARFLELHVTGSFLLTRSVSAAMKTQEANANGPAARGSCRGSIVLLGSGSSFVATPAMVQYTTAKHAVIGLAKNAAYGIRVNCVCPSWTDTPMIQRARDGGIDIDAYVKMAVPLGRIATPEEVADAVVFLCSRRSSYMTGCGLIIDGGTTLTSHV</sequence>
<dbReference type="PANTHER" id="PTHR24321">
    <property type="entry name" value="DEHYDROGENASES, SHORT CHAIN"/>
    <property type="match status" value="1"/>
</dbReference>
<organism evidence="4 5">
    <name type="scientific">Apiospora hydei</name>
    <dbReference type="NCBI Taxonomy" id="1337664"/>
    <lineage>
        <taxon>Eukaryota</taxon>
        <taxon>Fungi</taxon>
        <taxon>Dikarya</taxon>
        <taxon>Ascomycota</taxon>
        <taxon>Pezizomycotina</taxon>
        <taxon>Sordariomycetes</taxon>
        <taxon>Xylariomycetidae</taxon>
        <taxon>Amphisphaeriales</taxon>
        <taxon>Apiosporaceae</taxon>
        <taxon>Apiospora</taxon>
    </lineage>
</organism>
<name>A0ABR1VKU4_9PEZI</name>
<dbReference type="PRINTS" id="PR00081">
    <property type="entry name" value="GDHRDH"/>
</dbReference>
<comment type="caution">
    <text evidence="4">The sequence shown here is derived from an EMBL/GenBank/DDBJ whole genome shotgun (WGS) entry which is preliminary data.</text>
</comment>
<dbReference type="EMBL" id="JAQQWN010000008">
    <property type="protein sequence ID" value="KAK8070926.1"/>
    <property type="molecule type" value="Genomic_DNA"/>
</dbReference>
<comment type="similarity">
    <text evidence="1">Belongs to the short-chain dehydrogenases/reductases (SDR) family.</text>
</comment>
<gene>
    <name evidence="4" type="ORF">PG997_011129</name>
</gene>
<dbReference type="CDD" id="cd05233">
    <property type="entry name" value="SDR_c"/>
    <property type="match status" value="1"/>
</dbReference>